<keyword evidence="3" id="KW-1185">Reference proteome</keyword>
<name>A0AAV4UCR0_9ARAC</name>
<reference evidence="2 3" key="1">
    <citation type="submission" date="2021-06" db="EMBL/GenBank/DDBJ databases">
        <title>Caerostris darwini draft genome.</title>
        <authorList>
            <person name="Kono N."/>
            <person name="Arakawa K."/>
        </authorList>
    </citation>
    <scope>NUCLEOTIDE SEQUENCE [LARGE SCALE GENOMIC DNA]</scope>
</reference>
<evidence type="ECO:0000313" key="2">
    <source>
        <dbReference type="EMBL" id="GIY55600.1"/>
    </source>
</evidence>
<accession>A0AAV4UCR0</accession>
<evidence type="ECO:0000256" key="1">
    <source>
        <dbReference type="SAM" id="SignalP"/>
    </source>
</evidence>
<feature type="signal peptide" evidence="1">
    <location>
        <begin position="1"/>
        <end position="22"/>
    </location>
</feature>
<dbReference type="Proteomes" id="UP001054837">
    <property type="component" value="Unassembled WGS sequence"/>
</dbReference>
<organism evidence="2 3">
    <name type="scientific">Caerostris darwini</name>
    <dbReference type="NCBI Taxonomy" id="1538125"/>
    <lineage>
        <taxon>Eukaryota</taxon>
        <taxon>Metazoa</taxon>
        <taxon>Ecdysozoa</taxon>
        <taxon>Arthropoda</taxon>
        <taxon>Chelicerata</taxon>
        <taxon>Arachnida</taxon>
        <taxon>Araneae</taxon>
        <taxon>Araneomorphae</taxon>
        <taxon>Entelegynae</taxon>
        <taxon>Araneoidea</taxon>
        <taxon>Araneidae</taxon>
        <taxon>Caerostris</taxon>
    </lineage>
</organism>
<dbReference type="AlphaFoldDB" id="A0AAV4UCR0"/>
<evidence type="ECO:0000313" key="3">
    <source>
        <dbReference type="Proteomes" id="UP001054837"/>
    </source>
</evidence>
<feature type="chain" id="PRO_5043484117" evidence="1">
    <location>
        <begin position="23"/>
        <end position="131"/>
    </location>
</feature>
<keyword evidence="1" id="KW-0732">Signal</keyword>
<proteinExistence type="predicted"/>
<dbReference type="EMBL" id="BPLQ01011097">
    <property type="protein sequence ID" value="GIY55600.1"/>
    <property type="molecule type" value="Genomic_DNA"/>
</dbReference>
<gene>
    <name evidence="2" type="ORF">CDAR_409291</name>
</gene>
<protein>
    <submittedName>
        <fullName evidence="2">Uncharacterized protein</fullName>
    </submittedName>
</protein>
<comment type="caution">
    <text evidence="2">The sequence shown here is derived from an EMBL/GenBank/DDBJ whole genome shotgun (WGS) entry which is preliminary data.</text>
</comment>
<sequence>MNSCNRIFYICLTCVLLAVAHSADIGTGALEYDEVGECFKVITCFMGEEGFDMTRECYDWLDAQDREEGKEIILIAAEIANVSFTKDILDEQRAEYCSYTEEEKVFIKLFLLNALIDEFLMSNPYLTTNFL</sequence>